<evidence type="ECO:0000313" key="13">
    <source>
        <dbReference type="Proteomes" id="UP000293912"/>
    </source>
</evidence>
<comment type="similarity">
    <text evidence="6">Belongs to the methyl-accepting chemotaxis (MCP) protein family.</text>
</comment>
<dbReference type="GO" id="GO:0005886">
    <property type="term" value="C:plasma membrane"/>
    <property type="evidence" value="ECO:0007669"/>
    <property type="project" value="UniProtKB-SubCell"/>
</dbReference>
<organism evidence="12 13">
    <name type="scientific">Hydrogenophaga pseudoflava</name>
    <name type="common">Pseudomonas carboxydoflava</name>
    <dbReference type="NCBI Taxonomy" id="47421"/>
    <lineage>
        <taxon>Bacteria</taxon>
        <taxon>Pseudomonadati</taxon>
        <taxon>Pseudomonadota</taxon>
        <taxon>Betaproteobacteria</taxon>
        <taxon>Burkholderiales</taxon>
        <taxon>Comamonadaceae</taxon>
        <taxon>Hydrogenophaga</taxon>
    </lineage>
</organism>
<dbReference type="Pfam" id="PF00015">
    <property type="entry name" value="MCPsignal"/>
    <property type="match status" value="1"/>
</dbReference>
<dbReference type="PANTHER" id="PTHR43531">
    <property type="entry name" value="PROTEIN ICFG"/>
    <property type="match status" value="1"/>
</dbReference>
<keyword evidence="3 9" id="KW-0812">Transmembrane</keyword>
<keyword evidence="13" id="KW-1185">Reference proteome</keyword>
<evidence type="ECO:0000259" key="10">
    <source>
        <dbReference type="PROSITE" id="PS50111"/>
    </source>
</evidence>
<dbReference type="CDD" id="cd12912">
    <property type="entry name" value="PDC2_MCP_like"/>
    <property type="match status" value="1"/>
</dbReference>
<feature type="region of interest" description="Disordered" evidence="8">
    <location>
        <begin position="396"/>
        <end position="416"/>
    </location>
</feature>
<dbReference type="KEGG" id="hpse:HPF_21825"/>
<evidence type="ECO:0000256" key="7">
    <source>
        <dbReference type="PROSITE-ProRule" id="PRU00284"/>
    </source>
</evidence>
<dbReference type="PROSITE" id="PS50885">
    <property type="entry name" value="HAMP"/>
    <property type="match status" value="1"/>
</dbReference>
<evidence type="ECO:0000313" key="12">
    <source>
        <dbReference type="EMBL" id="QBM30340.1"/>
    </source>
</evidence>
<dbReference type="InterPro" id="IPR004089">
    <property type="entry name" value="MCPsignal_dom"/>
</dbReference>
<dbReference type="InterPro" id="IPR029151">
    <property type="entry name" value="Sensor-like_sf"/>
</dbReference>
<evidence type="ECO:0000256" key="2">
    <source>
        <dbReference type="ARBA" id="ARBA00022475"/>
    </source>
</evidence>
<dbReference type="CDD" id="cd11386">
    <property type="entry name" value="MCP_signal"/>
    <property type="match status" value="1"/>
</dbReference>
<feature type="transmembrane region" description="Helical" evidence="9">
    <location>
        <begin position="45"/>
        <end position="66"/>
    </location>
</feature>
<keyword evidence="4 9" id="KW-1133">Transmembrane helix</keyword>
<dbReference type="FunFam" id="1.10.287.950:FF:000001">
    <property type="entry name" value="Methyl-accepting chemotaxis sensory transducer"/>
    <property type="match status" value="1"/>
</dbReference>
<keyword evidence="7" id="KW-0807">Transducer</keyword>
<feature type="region of interest" description="Disordered" evidence="8">
    <location>
        <begin position="1"/>
        <end position="20"/>
    </location>
</feature>
<evidence type="ECO:0000256" key="3">
    <source>
        <dbReference type="ARBA" id="ARBA00022692"/>
    </source>
</evidence>
<dbReference type="PANTHER" id="PTHR43531:SF16">
    <property type="entry name" value="METHYL-ACCEPTING CHEMOTAXIS PROTEIN II"/>
    <property type="match status" value="1"/>
</dbReference>
<feature type="transmembrane region" description="Helical" evidence="9">
    <location>
        <begin position="305"/>
        <end position="329"/>
    </location>
</feature>
<dbReference type="SUPFAM" id="SSF58104">
    <property type="entry name" value="Methyl-accepting chemotaxis protein (MCP) signaling domain"/>
    <property type="match status" value="1"/>
</dbReference>
<dbReference type="InterPro" id="IPR003660">
    <property type="entry name" value="HAMP_dom"/>
</dbReference>
<feature type="domain" description="Methyl-accepting transducer" evidence="10">
    <location>
        <begin position="388"/>
        <end position="617"/>
    </location>
</feature>
<dbReference type="SUPFAM" id="SSF103190">
    <property type="entry name" value="Sensory domain-like"/>
    <property type="match status" value="1"/>
</dbReference>
<dbReference type="PROSITE" id="PS50111">
    <property type="entry name" value="CHEMOTAXIS_TRANSDUC_2"/>
    <property type="match status" value="1"/>
</dbReference>
<dbReference type="Gene3D" id="3.30.450.20">
    <property type="entry name" value="PAS domain"/>
    <property type="match status" value="2"/>
</dbReference>
<evidence type="ECO:0000256" key="5">
    <source>
        <dbReference type="ARBA" id="ARBA00023136"/>
    </source>
</evidence>
<proteinExistence type="inferred from homology"/>
<evidence type="ECO:0000256" key="8">
    <source>
        <dbReference type="SAM" id="MobiDB-lite"/>
    </source>
</evidence>
<comment type="subcellular location">
    <subcellularLocation>
        <location evidence="1">Cell membrane</location>
        <topology evidence="1">Multi-pass membrane protein</topology>
    </subcellularLocation>
</comment>
<dbReference type="Pfam" id="PF00672">
    <property type="entry name" value="HAMP"/>
    <property type="match status" value="1"/>
</dbReference>
<evidence type="ECO:0000256" key="9">
    <source>
        <dbReference type="SAM" id="Phobius"/>
    </source>
</evidence>
<dbReference type="EMBL" id="CP037867">
    <property type="protein sequence ID" value="QBM30340.1"/>
    <property type="molecule type" value="Genomic_DNA"/>
</dbReference>
<keyword evidence="2" id="KW-1003">Cell membrane</keyword>
<feature type="domain" description="HAMP" evidence="11">
    <location>
        <begin position="329"/>
        <end position="383"/>
    </location>
</feature>
<dbReference type="InterPro" id="IPR051310">
    <property type="entry name" value="MCP_chemotaxis"/>
</dbReference>
<dbReference type="Gene3D" id="1.10.287.950">
    <property type="entry name" value="Methyl-accepting chemotaxis protein"/>
    <property type="match status" value="1"/>
</dbReference>
<evidence type="ECO:0000259" key="11">
    <source>
        <dbReference type="PROSITE" id="PS50885"/>
    </source>
</evidence>
<evidence type="ECO:0000256" key="4">
    <source>
        <dbReference type="ARBA" id="ARBA00022989"/>
    </source>
</evidence>
<name>A0A4P6X2G9_HYDPS</name>
<dbReference type="GO" id="GO:0006935">
    <property type="term" value="P:chemotaxis"/>
    <property type="evidence" value="ECO:0007669"/>
    <property type="project" value="TreeGrafter"/>
</dbReference>
<dbReference type="Proteomes" id="UP000293912">
    <property type="component" value="Chromosome"/>
</dbReference>
<gene>
    <name evidence="12" type="primary">pctB</name>
    <name evidence="12" type="ORF">HPF_21825</name>
</gene>
<keyword evidence="5 9" id="KW-0472">Membrane</keyword>
<reference evidence="12 13" key="1">
    <citation type="submission" date="2019-03" db="EMBL/GenBank/DDBJ databases">
        <authorList>
            <person name="Sebastian G."/>
            <person name="Baumann P."/>
            <person name="Ruckert C."/>
            <person name="Kalinowski J."/>
            <person name="Nebel B."/>
            <person name="Takors R."/>
            <person name="Blombach B."/>
        </authorList>
    </citation>
    <scope>NUCLEOTIDE SEQUENCE [LARGE SCALE GENOMIC DNA]</scope>
    <source>
        <strain evidence="12 13">DSM 1084</strain>
    </source>
</reference>
<protein>
    <submittedName>
        <fullName evidence="12">Methyl-accepting chemotaxis protein PctB</fullName>
    </submittedName>
</protein>
<dbReference type="SMART" id="SM00283">
    <property type="entry name" value="MA"/>
    <property type="match status" value="1"/>
</dbReference>
<dbReference type="GO" id="GO:0007165">
    <property type="term" value="P:signal transduction"/>
    <property type="evidence" value="ECO:0007669"/>
    <property type="project" value="UniProtKB-KW"/>
</dbReference>
<sequence length="633" mass="65994">MNNPEVSPTRPDRPTHSSDAVFPSNEVNVIPASSKFLRLSIKARLVLTVAVLVVVSLVVVSTFNFLSLRSTTRASVNASAQSLALARAEGIGQWVASKSAVVGALLPATQVEDPMPALTQAVRSGFFDTTYIGYQEKRAIFSSPQNLPPDWDPTGRPWYLQAANGQGVVLTEPYVDAGSKKLVMTFAVADRNGSDTRAVAAGDVFMDVVAAAVTAIKPTPSSDAFVLSAEGKVMVHSNLDLVLKEASSLSPALTPAAVAALGADLTEVDIGGTARLLTAVPVAGTNWKLVISLHKGEALASVSNFLLQSLIGAVVVTVAAVLLAGVVVARSLQRLDRLQAAMQDVASGDGDLTKRLDASGHDELARIAQGFNAFVDKIQATLRDIRATSDAVHEASREIASGNHDLSSRTESAASSLQQTSATMEEMTSAVAQSAQSAQEANQIAGGAAASAEKGGEVVGQVVASMEAITHSSRKINDIISVIDGIAFQTNILALNAAVEAARAGEQGRGFAVVAGEVRNLAQRSAEAAKEIKQLIGRSVESVEAGSALVGRTGEVMQEIVQNVRRVSQMMQEIATASSQQRSGIEQVGMAIGNLDQMTQQNAALVEESAAAASGLQDQAERLARTVGQFRIG</sequence>
<evidence type="ECO:0000256" key="1">
    <source>
        <dbReference type="ARBA" id="ARBA00004651"/>
    </source>
</evidence>
<dbReference type="GO" id="GO:0004888">
    <property type="term" value="F:transmembrane signaling receptor activity"/>
    <property type="evidence" value="ECO:0007669"/>
    <property type="project" value="TreeGrafter"/>
</dbReference>
<dbReference type="CDD" id="cd06225">
    <property type="entry name" value="HAMP"/>
    <property type="match status" value="1"/>
</dbReference>
<dbReference type="Pfam" id="PF02743">
    <property type="entry name" value="dCache_1"/>
    <property type="match status" value="1"/>
</dbReference>
<dbReference type="AlphaFoldDB" id="A0A4P6X2G9"/>
<evidence type="ECO:0000256" key="6">
    <source>
        <dbReference type="ARBA" id="ARBA00029447"/>
    </source>
</evidence>
<dbReference type="InterPro" id="IPR033479">
    <property type="entry name" value="dCache_1"/>
</dbReference>
<accession>A0A4P6X2G9</accession>
<dbReference type="SMART" id="SM00304">
    <property type="entry name" value="HAMP"/>
    <property type="match status" value="1"/>
</dbReference>